<evidence type="ECO:0000256" key="5">
    <source>
        <dbReference type="SAM" id="MobiDB-lite"/>
    </source>
</evidence>
<reference evidence="7" key="1">
    <citation type="submission" date="2023-06" db="EMBL/GenBank/DDBJ databases">
        <title>Survivors Of The Sea: Transcriptome response of Skeletonema marinoi to long-term dormancy.</title>
        <authorList>
            <person name="Pinder M.I.M."/>
            <person name="Kourtchenko O."/>
            <person name="Robertson E.K."/>
            <person name="Larsson T."/>
            <person name="Maumus F."/>
            <person name="Osuna-Cruz C.M."/>
            <person name="Vancaester E."/>
            <person name="Stenow R."/>
            <person name="Vandepoele K."/>
            <person name="Ploug H."/>
            <person name="Bruchert V."/>
            <person name="Godhe A."/>
            <person name="Topel M."/>
        </authorList>
    </citation>
    <scope>NUCLEOTIDE SEQUENCE</scope>
    <source>
        <strain evidence="7">R05AC</strain>
    </source>
</reference>
<organism evidence="7 8">
    <name type="scientific">Skeletonema marinoi</name>
    <dbReference type="NCBI Taxonomy" id="267567"/>
    <lineage>
        <taxon>Eukaryota</taxon>
        <taxon>Sar</taxon>
        <taxon>Stramenopiles</taxon>
        <taxon>Ochrophyta</taxon>
        <taxon>Bacillariophyta</taxon>
        <taxon>Coscinodiscophyceae</taxon>
        <taxon>Thalassiosirophycidae</taxon>
        <taxon>Thalassiosirales</taxon>
        <taxon>Skeletonemataceae</taxon>
        <taxon>Skeletonema</taxon>
        <taxon>Skeletonema marinoi-dohrnii complex</taxon>
    </lineage>
</organism>
<feature type="region of interest" description="Disordered" evidence="5">
    <location>
        <begin position="159"/>
        <end position="199"/>
    </location>
</feature>
<accession>A0AAD8Y9C3</accession>
<keyword evidence="8" id="KW-1185">Reference proteome</keyword>
<feature type="compositionally biased region" description="Polar residues" evidence="5">
    <location>
        <begin position="180"/>
        <end position="197"/>
    </location>
</feature>
<evidence type="ECO:0000313" key="7">
    <source>
        <dbReference type="EMBL" id="KAK1741151.1"/>
    </source>
</evidence>
<proteinExistence type="inferred from homology"/>
<dbReference type="GO" id="GO:0005739">
    <property type="term" value="C:mitochondrion"/>
    <property type="evidence" value="ECO:0007669"/>
    <property type="project" value="UniProtKB-SubCell"/>
</dbReference>
<comment type="caution">
    <text evidence="7">The sequence shown here is derived from an EMBL/GenBank/DDBJ whole genome shotgun (WGS) entry which is preliminary data.</text>
</comment>
<gene>
    <name evidence="7" type="ORF">QTG54_008403</name>
</gene>
<sequence>MDEIATPPPKPNGGCPKESLRKSILHRCASLTEIERTFLGALLLEGKEDEIESAERVLNDDMLFSVPIIDAGGNDDLKAQEKEDKSINATTIAEGSSTQELEEMTRRFSDMSAANKPLSTNAPILTRSNVAQADLWRAHQDGVAPTKLVQKSTSVGQSITSFITQKGRRKSRPSLKRTKSNTVPSSEDNGDANSVDVQSDDEVGEEIMNLLHPHGVRMMEDLIIMMRGKCCEMNMPRILDLMLQLMMKINFSDDEERGIFKILGTSLDDTRATPHVLSPPLMDSLLSFVPDHLANNNFWLKYSLCRDGASLDILKRYCRAATYTILAIETTNGDVFGSFTSAPWRTHNRYFGTGESFLWRMRHNRNSPVASLFDQAQLESEIDIFPYNGSNSYVQLCTRDKLALGGGGALKPGFCGQEICLNQEEDVQSALSQGEEAAYLEWNDFGFGLALDQNLRHGSTSPSATFGNSALGSSGGKGGQTFDVVNLEVWTLTSASTEKEAQKQEMSLFFVRESISSSMSKMSTSPQDTSNSSLFSADDLNPETFYRRIGENDETELDRDAWNYAQMMNPGSQYGSKPLYRG</sequence>
<evidence type="ECO:0000256" key="4">
    <source>
        <dbReference type="ARBA" id="ARBA00040604"/>
    </source>
</evidence>
<dbReference type="Proteomes" id="UP001224775">
    <property type="component" value="Unassembled WGS sequence"/>
</dbReference>
<evidence type="ECO:0000256" key="1">
    <source>
        <dbReference type="ARBA" id="ARBA00004173"/>
    </source>
</evidence>
<name>A0AAD8Y9C3_9STRA</name>
<dbReference type="PANTHER" id="PTHR23354">
    <property type="entry name" value="NUCLEOLAR PROTEIN 7/ESTROGEN RECEPTOR COACTIVATOR-RELATED"/>
    <property type="match status" value="1"/>
</dbReference>
<dbReference type="AlphaFoldDB" id="A0AAD8Y9C3"/>
<comment type="similarity">
    <text evidence="2">Belongs to the OXR1 family.</text>
</comment>
<dbReference type="Pfam" id="PF07534">
    <property type="entry name" value="TLD"/>
    <property type="match status" value="1"/>
</dbReference>
<protein>
    <recommendedName>
        <fullName evidence="4">Oxidation resistance protein 1</fullName>
    </recommendedName>
</protein>
<dbReference type="InterPro" id="IPR006571">
    <property type="entry name" value="TLDc_dom"/>
</dbReference>
<evidence type="ECO:0000256" key="3">
    <source>
        <dbReference type="ARBA" id="ARBA00023128"/>
    </source>
</evidence>
<dbReference type="PANTHER" id="PTHR23354:SF62">
    <property type="entry name" value="MUSTARD, ISOFORM V"/>
    <property type="match status" value="1"/>
</dbReference>
<feature type="domain" description="TLDc" evidence="6">
    <location>
        <begin position="275"/>
        <end position="493"/>
    </location>
</feature>
<evidence type="ECO:0000256" key="2">
    <source>
        <dbReference type="ARBA" id="ARBA00009540"/>
    </source>
</evidence>
<keyword evidence="3" id="KW-0496">Mitochondrion</keyword>
<dbReference type="PROSITE" id="PS51886">
    <property type="entry name" value="TLDC"/>
    <property type="match status" value="1"/>
</dbReference>
<feature type="compositionally biased region" description="Basic residues" evidence="5">
    <location>
        <begin position="166"/>
        <end position="179"/>
    </location>
</feature>
<evidence type="ECO:0000259" key="6">
    <source>
        <dbReference type="PROSITE" id="PS51886"/>
    </source>
</evidence>
<evidence type="ECO:0000313" key="8">
    <source>
        <dbReference type="Proteomes" id="UP001224775"/>
    </source>
</evidence>
<comment type="subcellular location">
    <subcellularLocation>
        <location evidence="1">Mitochondrion</location>
    </subcellularLocation>
</comment>
<dbReference type="SMART" id="SM00584">
    <property type="entry name" value="TLDc"/>
    <property type="match status" value="1"/>
</dbReference>
<dbReference type="EMBL" id="JATAAI010000014">
    <property type="protein sequence ID" value="KAK1741151.1"/>
    <property type="molecule type" value="Genomic_DNA"/>
</dbReference>